<dbReference type="SUPFAM" id="SSF50630">
    <property type="entry name" value="Acid proteases"/>
    <property type="match status" value="1"/>
</dbReference>
<dbReference type="CDD" id="cd05476">
    <property type="entry name" value="pepsin_A_like_plant"/>
    <property type="match status" value="1"/>
</dbReference>
<dbReference type="Gene3D" id="2.40.70.10">
    <property type="entry name" value="Acid Proteases"/>
    <property type="match status" value="2"/>
</dbReference>
<reference evidence="9" key="1">
    <citation type="journal article" date="2023" name="Plant Biotechnol. J.">
        <title>Chromosome-level wild Hevea brasiliensis genome provides new tools for genomic-assisted breeding and valuable loci to elevate rubber yield.</title>
        <authorList>
            <person name="Cheng H."/>
            <person name="Song X."/>
            <person name="Hu Y."/>
            <person name="Wu T."/>
            <person name="Yang Q."/>
            <person name="An Z."/>
            <person name="Feng S."/>
            <person name="Deng Z."/>
            <person name="Wu W."/>
            <person name="Zeng X."/>
            <person name="Tu M."/>
            <person name="Wang X."/>
            <person name="Huang H."/>
        </authorList>
    </citation>
    <scope>NUCLEOTIDE SEQUENCE</scope>
    <source>
        <strain evidence="9">MT/VB/25A 57/8</strain>
    </source>
</reference>
<dbReference type="PANTHER" id="PTHR47967">
    <property type="entry name" value="OS07G0603500 PROTEIN-RELATED"/>
    <property type="match status" value="1"/>
</dbReference>
<feature type="domain" description="Peptidase A1" evidence="8">
    <location>
        <begin position="83"/>
        <end position="445"/>
    </location>
</feature>
<gene>
    <name evidence="9" type="ORF">P3X46_023062</name>
</gene>
<dbReference type="InterPro" id="IPR001969">
    <property type="entry name" value="Aspartic_peptidase_AS"/>
</dbReference>
<comment type="caution">
    <text evidence="9">The sequence shown here is derived from an EMBL/GenBank/DDBJ whole genome shotgun (WGS) entry which is preliminary data.</text>
</comment>
<accession>A0ABQ9LD75</accession>
<keyword evidence="5" id="KW-0325">Glycoprotein</keyword>
<proteinExistence type="inferred from homology"/>
<comment type="similarity">
    <text evidence="1 6">Belongs to the peptidase A1 family.</text>
</comment>
<keyword evidence="3 6" id="KW-0064">Aspartyl protease</keyword>
<protein>
    <recommendedName>
        <fullName evidence="8">Peptidase A1 domain-containing protein</fullName>
    </recommendedName>
</protein>
<dbReference type="InterPro" id="IPR021109">
    <property type="entry name" value="Peptidase_aspartic_dom_sf"/>
</dbReference>
<evidence type="ECO:0000256" key="7">
    <source>
        <dbReference type="SAM" id="SignalP"/>
    </source>
</evidence>
<organism evidence="9 10">
    <name type="scientific">Hevea brasiliensis</name>
    <name type="common">Para rubber tree</name>
    <name type="synonym">Siphonia brasiliensis</name>
    <dbReference type="NCBI Taxonomy" id="3981"/>
    <lineage>
        <taxon>Eukaryota</taxon>
        <taxon>Viridiplantae</taxon>
        <taxon>Streptophyta</taxon>
        <taxon>Embryophyta</taxon>
        <taxon>Tracheophyta</taxon>
        <taxon>Spermatophyta</taxon>
        <taxon>Magnoliopsida</taxon>
        <taxon>eudicotyledons</taxon>
        <taxon>Gunneridae</taxon>
        <taxon>Pentapetalae</taxon>
        <taxon>rosids</taxon>
        <taxon>fabids</taxon>
        <taxon>Malpighiales</taxon>
        <taxon>Euphorbiaceae</taxon>
        <taxon>Crotonoideae</taxon>
        <taxon>Micrandreae</taxon>
        <taxon>Hevea</taxon>
    </lineage>
</organism>
<evidence type="ECO:0000313" key="10">
    <source>
        <dbReference type="Proteomes" id="UP001174677"/>
    </source>
</evidence>
<dbReference type="Pfam" id="PF14543">
    <property type="entry name" value="TAXi_N"/>
    <property type="match status" value="1"/>
</dbReference>
<keyword evidence="4 6" id="KW-0378">Hydrolase</keyword>
<feature type="chain" id="PRO_5047284501" description="Peptidase A1 domain-containing protein" evidence="7">
    <location>
        <begin position="26"/>
        <end position="452"/>
    </location>
</feature>
<dbReference type="InterPro" id="IPR001461">
    <property type="entry name" value="Aspartic_peptidase_A1"/>
</dbReference>
<dbReference type="InterPro" id="IPR034161">
    <property type="entry name" value="Pepsin-like_plant"/>
</dbReference>
<evidence type="ECO:0000256" key="3">
    <source>
        <dbReference type="ARBA" id="ARBA00022750"/>
    </source>
</evidence>
<feature type="signal peptide" evidence="7">
    <location>
        <begin position="1"/>
        <end position="25"/>
    </location>
</feature>
<dbReference type="Proteomes" id="UP001174677">
    <property type="component" value="Chromosome 13"/>
</dbReference>
<dbReference type="PROSITE" id="PS00141">
    <property type="entry name" value="ASP_PROTEASE"/>
    <property type="match status" value="1"/>
</dbReference>
<sequence length="452" mass="49921">MVLLSSLSELFLLFFLFTFPNLCYSIPVNTSTEYLKLPLLHRTPFTSPAQALFFDIRRLSLLHQRPSFKSPIVSGASYGSGQYFVSLRLGSPPQTLLLVADTGSDLVWIKCSACKNCSNYFPGSAFLARQSSTFFPIHCFSSLCQLVPHPLPNHCNHTLLHSPCRYEYLYADGSKTTGFFSKETTKLQISTGREKKLKSLAFGCGFRISGPSLTGASFKGAHGVMGLGRAPISFSSQLGRRFGNKFSYCLMDYTLSPPPTSYLIIGGHQSNVFSKKRSMNFTPLLVNPLSPTFYFIGIKSVYVDGIKLPINPSVWSIDQLGNGGTIIDSGTTLTFIAKPAYREILKAFKRRIKLPNAAEATPDFDLCVNVSGVSRPPLPRMSFELTGDSVFSPPSRNYFVDTDDGVKCLAIQPVHSDGDFSVLGNLMQQGYLLEFDRDKSRLGFLRRGCAQP</sequence>
<evidence type="ECO:0000256" key="5">
    <source>
        <dbReference type="ARBA" id="ARBA00023180"/>
    </source>
</evidence>
<evidence type="ECO:0000256" key="2">
    <source>
        <dbReference type="ARBA" id="ARBA00022670"/>
    </source>
</evidence>
<dbReference type="Pfam" id="PF14541">
    <property type="entry name" value="TAXi_C"/>
    <property type="match status" value="1"/>
</dbReference>
<dbReference type="EMBL" id="JARPOI010000013">
    <property type="protein sequence ID" value="KAJ9163390.1"/>
    <property type="molecule type" value="Genomic_DNA"/>
</dbReference>
<dbReference type="PRINTS" id="PR00792">
    <property type="entry name" value="PEPSIN"/>
</dbReference>
<dbReference type="InterPro" id="IPR032861">
    <property type="entry name" value="TAXi_N"/>
</dbReference>
<evidence type="ECO:0000256" key="1">
    <source>
        <dbReference type="ARBA" id="ARBA00007447"/>
    </source>
</evidence>
<dbReference type="InterPro" id="IPR032799">
    <property type="entry name" value="TAXi_C"/>
</dbReference>
<name>A0ABQ9LD75_HEVBR</name>
<dbReference type="InterPro" id="IPR051708">
    <property type="entry name" value="Plant_Aspart_Prot_A1"/>
</dbReference>
<dbReference type="PANTHER" id="PTHR47967:SF46">
    <property type="entry name" value="ASPARTIC PROTEINASE NEPENTHESIN-1"/>
    <property type="match status" value="1"/>
</dbReference>
<keyword evidence="2 6" id="KW-0645">Protease</keyword>
<keyword evidence="10" id="KW-1185">Reference proteome</keyword>
<evidence type="ECO:0000256" key="4">
    <source>
        <dbReference type="ARBA" id="ARBA00022801"/>
    </source>
</evidence>
<evidence type="ECO:0000259" key="8">
    <source>
        <dbReference type="PROSITE" id="PS51767"/>
    </source>
</evidence>
<dbReference type="PROSITE" id="PS51767">
    <property type="entry name" value="PEPTIDASE_A1"/>
    <property type="match status" value="1"/>
</dbReference>
<evidence type="ECO:0000313" key="9">
    <source>
        <dbReference type="EMBL" id="KAJ9163390.1"/>
    </source>
</evidence>
<dbReference type="InterPro" id="IPR033121">
    <property type="entry name" value="PEPTIDASE_A1"/>
</dbReference>
<evidence type="ECO:0000256" key="6">
    <source>
        <dbReference type="RuleBase" id="RU000454"/>
    </source>
</evidence>
<keyword evidence="7" id="KW-0732">Signal</keyword>